<accession>A0A545TCN4</accession>
<dbReference type="Proteomes" id="UP000317839">
    <property type="component" value="Unassembled WGS sequence"/>
</dbReference>
<dbReference type="AlphaFoldDB" id="A0A545TCN4"/>
<dbReference type="InterPro" id="IPR003787">
    <property type="entry name" value="Sulphur_relay_DsrE/F-like"/>
</dbReference>
<protein>
    <submittedName>
        <fullName evidence="2">DsrE family protein</fullName>
    </submittedName>
</protein>
<dbReference type="Pfam" id="PF02635">
    <property type="entry name" value="DsrE"/>
    <property type="match status" value="1"/>
</dbReference>
<comment type="caution">
    <text evidence="2">The sequence shown here is derived from an EMBL/GenBank/DDBJ whole genome shotgun (WGS) entry which is preliminary data.</text>
</comment>
<feature type="chain" id="PRO_5021948089" evidence="1">
    <location>
        <begin position="19"/>
        <end position="177"/>
    </location>
</feature>
<dbReference type="RefSeq" id="WP_142941587.1">
    <property type="nucleotide sequence ID" value="NZ_VIKR01000002.1"/>
</dbReference>
<dbReference type="Gene3D" id="3.40.1260.10">
    <property type="entry name" value="DsrEFH-like"/>
    <property type="match status" value="1"/>
</dbReference>
<evidence type="ECO:0000313" key="2">
    <source>
        <dbReference type="EMBL" id="TQV74969.1"/>
    </source>
</evidence>
<dbReference type="EMBL" id="VIKR01000002">
    <property type="protein sequence ID" value="TQV74969.1"/>
    <property type="molecule type" value="Genomic_DNA"/>
</dbReference>
<organism evidence="2 3">
    <name type="scientific">Aliikangiella marina</name>
    <dbReference type="NCBI Taxonomy" id="1712262"/>
    <lineage>
        <taxon>Bacteria</taxon>
        <taxon>Pseudomonadati</taxon>
        <taxon>Pseudomonadota</taxon>
        <taxon>Gammaproteobacteria</taxon>
        <taxon>Oceanospirillales</taxon>
        <taxon>Pleioneaceae</taxon>
        <taxon>Aliikangiella</taxon>
    </lineage>
</organism>
<reference evidence="2 3" key="1">
    <citation type="submission" date="2019-06" db="EMBL/GenBank/DDBJ databases">
        <title>Draft genome of Aliikangiella marina GYP-15.</title>
        <authorList>
            <person name="Wang G."/>
        </authorList>
    </citation>
    <scope>NUCLEOTIDE SEQUENCE [LARGE SCALE GENOMIC DNA]</scope>
    <source>
        <strain evidence="2 3">GYP-15</strain>
    </source>
</reference>
<sequence length="177" mass="19917">MKTIFCLLFLLMAYPIVAEPKKFSPGPLIKNYGPHAQVTQSNPISQEQHFKVAFDVADLGDVNQVNRKFESLARFLNMHVAAGIKAENIRLALIVHGKASYGVLKDKFFRQKFSVANPNQMLLQELMRNQVRLMICGQSAAYYEINNEQLLDGVEMALSAMTAHAVLQQQGYTINPF</sequence>
<proteinExistence type="predicted"/>
<feature type="signal peptide" evidence="1">
    <location>
        <begin position="1"/>
        <end position="18"/>
    </location>
</feature>
<evidence type="ECO:0000313" key="3">
    <source>
        <dbReference type="Proteomes" id="UP000317839"/>
    </source>
</evidence>
<dbReference type="OrthoDB" id="7206705at2"/>
<dbReference type="PANTHER" id="PTHR37691:SF1">
    <property type="entry name" value="BLR3518 PROTEIN"/>
    <property type="match status" value="1"/>
</dbReference>
<keyword evidence="1" id="KW-0732">Signal</keyword>
<dbReference type="InterPro" id="IPR027396">
    <property type="entry name" value="DsrEFH-like"/>
</dbReference>
<gene>
    <name evidence="2" type="ORF">FLL45_08480</name>
</gene>
<keyword evidence="3" id="KW-1185">Reference proteome</keyword>
<evidence type="ECO:0000256" key="1">
    <source>
        <dbReference type="SAM" id="SignalP"/>
    </source>
</evidence>
<name>A0A545TCN4_9GAMM</name>
<dbReference type="SUPFAM" id="SSF75169">
    <property type="entry name" value="DsrEFH-like"/>
    <property type="match status" value="1"/>
</dbReference>
<dbReference type="PANTHER" id="PTHR37691">
    <property type="entry name" value="BLR3518 PROTEIN"/>
    <property type="match status" value="1"/>
</dbReference>